<protein>
    <recommendedName>
        <fullName evidence="6">Thioredoxin domain-containing protein</fullName>
    </recommendedName>
</protein>
<dbReference type="EMBL" id="MRZV01000190">
    <property type="protein sequence ID" value="PIK56038.1"/>
    <property type="molecule type" value="Genomic_DNA"/>
</dbReference>
<dbReference type="GO" id="GO:0015035">
    <property type="term" value="F:protein-disulfide reductase activity"/>
    <property type="evidence" value="ECO:0007669"/>
    <property type="project" value="InterPro"/>
</dbReference>
<evidence type="ECO:0000256" key="1">
    <source>
        <dbReference type="ARBA" id="ARBA00022448"/>
    </source>
</evidence>
<evidence type="ECO:0000256" key="3">
    <source>
        <dbReference type="ARBA" id="ARBA00023157"/>
    </source>
</evidence>
<accession>A0A2G8L715</accession>
<feature type="non-terminal residue" evidence="7">
    <location>
        <position position="1"/>
    </location>
</feature>
<dbReference type="PROSITE" id="PS51352">
    <property type="entry name" value="THIOREDOXIN_2"/>
    <property type="match status" value="1"/>
</dbReference>
<evidence type="ECO:0000256" key="5">
    <source>
        <dbReference type="SAM" id="SignalP"/>
    </source>
</evidence>
<dbReference type="PROSITE" id="PS00194">
    <property type="entry name" value="THIOREDOXIN_1"/>
    <property type="match status" value="1"/>
</dbReference>
<dbReference type="GO" id="GO:0045454">
    <property type="term" value="P:cell redox homeostasis"/>
    <property type="evidence" value="ECO:0007669"/>
    <property type="project" value="TreeGrafter"/>
</dbReference>
<dbReference type="Proteomes" id="UP000230750">
    <property type="component" value="Unassembled WGS sequence"/>
</dbReference>
<feature type="non-terminal residue" evidence="7">
    <location>
        <position position="121"/>
    </location>
</feature>
<evidence type="ECO:0000256" key="2">
    <source>
        <dbReference type="ARBA" id="ARBA00022982"/>
    </source>
</evidence>
<gene>
    <name evidence="7" type="ORF">BSL78_07064</name>
</gene>
<evidence type="ECO:0000313" key="8">
    <source>
        <dbReference type="Proteomes" id="UP000230750"/>
    </source>
</evidence>
<evidence type="ECO:0000313" key="7">
    <source>
        <dbReference type="EMBL" id="PIK56038.1"/>
    </source>
</evidence>
<dbReference type="InterPro" id="IPR036249">
    <property type="entry name" value="Thioredoxin-like_sf"/>
</dbReference>
<keyword evidence="2" id="KW-0249">Electron transport</keyword>
<reference evidence="7 8" key="1">
    <citation type="journal article" date="2017" name="PLoS Biol.">
        <title>The sea cucumber genome provides insights into morphological evolution and visceral regeneration.</title>
        <authorList>
            <person name="Zhang X."/>
            <person name="Sun L."/>
            <person name="Yuan J."/>
            <person name="Sun Y."/>
            <person name="Gao Y."/>
            <person name="Zhang L."/>
            <person name="Li S."/>
            <person name="Dai H."/>
            <person name="Hamel J.F."/>
            <person name="Liu C."/>
            <person name="Yu Y."/>
            <person name="Liu S."/>
            <person name="Lin W."/>
            <person name="Guo K."/>
            <person name="Jin S."/>
            <person name="Xu P."/>
            <person name="Storey K.B."/>
            <person name="Huan P."/>
            <person name="Zhang T."/>
            <person name="Zhou Y."/>
            <person name="Zhang J."/>
            <person name="Lin C."/>
            <person name="Li X."/>
            <person name="Xing L."/>
            <person name="Huo D."/>
            <person name="Sun M."/>
            <person name="Wang L."/>
            <person name="Mercier A."/>
            <person name="Li F."/>
            <person name="Yang H."/>
            <person name="Xiang J."/>
        </authorList>
    </citation>
    <scope>NUCLEOTIDE SEQUENCE [LARGE SCALE GENOMIC DNA]</scope>
    <source>
        <strain evidence="7">Shaxun</strain>
        <tissue evidence="7">Muscle</tissue>
    </source>
</reference>
<evidence type="ECO:0000256" key="4">
    <source>
        <dbReference type="ARBA" id="ARBA00023284"/>
    </source>
</evidence>
<feature type="domain" description="Thioredoxin" evidence="6">
    <location>
        <begin position="1"/>
        <end position="121"/>
    </location>
</feature>
<feature type="chain" id="PRO_5013903276" description="Thioredoxin domain-containing protein" evidence="5">
    <location>
        <begin position="26"/>
        <end position="121"/>
    </location>
</feature>
<dbReference type="InterPro" id="IPR017937">
    <property type="entry name" value="Thioredoxin_CS"/>
</dbReference>
<keyword evidence="8" id="KW-1185">Reference proteome</keyword>
<keyword evidence="4" id="KW-0676">Redox-active center</keyword>
<dbReference type="PANTHER" id="PTHR45663">
    <property type="entry name" value="GEO12009P1"/>
    <property type="match status" value="1"/>
</dbReference>
<evidence type="ECO:0000259" key="6">
    <source>
        <dbReference type="PROSITE" id="PS51352"/>
    </source>
</evidence>
<dbReference type="CDD" id="cd02947">
    <property type="entry name" value="TRX_family"/>
    <property type="match status" value="1"/>
</dbReference>
<feature type="signal peptide" evidence="5">
    <location>
        <begin position="1"/>
        <end position="25"/>
    </location>
</feature>
<dbReference type="GO" id="GO:0005829">
    <property type="term" value="C:cytosol"/>
    <property type="evidence" value="ECO:0007669"/>
    <property type="project" value="TreeGrafter"/>
</dbReference>
<dbReference type="Gene3D" id="3.40.30.10">
    <property type="entry name" value="Glutaredoxin"/>
    <property type="match status" value="1"/>
</dbReference>
<dbReference type="Pfam" id="PF00085">
    <property type="entry name" value="Thioredoxin"/>
    <property type="match status" value="1"/>
</dbReference>
<keyword evidence="1" id="KW-0813">Transport</keyword>
<dbReference type="InterPro" id="IPR005746">
    <property type="entry name" value="Thioredoxin"/>
</dbReference>
<sequence length="121" mass="13107">SQPMMKLPAAVICLLAVLICGFTNASAPMTLTDATFQTELEKGDTMMVFFWAAWCGPCRTIAPILDALVEEYDGQLKIYKMDVDANQDVPAKYGLRGIPTLLIFKMGEVVATTVGALSRGD</sequence>
<organism evidence="7 8">
    <name type="scientific">Stichopus japonicus</name>
    <name type="common">Sea cucumber</name>
    <dbReference type="NCBI Taxonomy" id="307972"/>
    <lineage>
        <taxon>Eukaryota</taxon>
        <taxon>Metazoa</taxon>
        <taxon>Echinodermata</taxon>
        <taxon>Eleutherozoa</taxon>
        <taxon>Echinozoa</taxon>
        <taxon>Holothuroidea</taxon>
        <taxon>Aspidochirotacea</taxon>
        <taxon>Aspidochirotida</taxon>
        <taxon>Stichopodidae</taxon>
        <taxon>Apostichopus</taxon>
    </lineage>
</organism>
<dbReference type="AlphaFoldDB" id="A0A2G8L715"/>
<dbReference type="STRING" id="307972.A0A2G8L715"/>
<proteinExistence type="predicted"/>
<dbReference type="FunFam" id="3.40.30.10:FF:000001">
    <property type="entry name" value="Thioredoxin"/>
    <property type="match status" value="1"/>
</dbReference>
<dbReference type="NCBIfam" id="TIGR01068">
    <property type="entry name" value="thioredoxin"/>
    <property type="match status" value="1"/>
</dbReference>
<dbReference type="PANTHER" id="PTHR45663:SF11">
    <property type="entry name" value="GEO12009P1"/>
    <property type="match status" value="1"/>
</dbReference>
<dbReference type="PRINTS" id="PR00421">
    <property type="entry name" value="THIOREDOXIN"/>
</dbReference>
<name>A0A2G8L715_STIJA</name>
<dbReference type="OrthoDB" id="19690at2759"/>
<dbReference type="InterPro" id="IPR013766">
    <property type="entry name" value="Thioredoxin_domain"/>
</dbReference>
<keyword evidence="5" id="KW-0732">Signal</keyword>
<keyword evidence="3" id="KW-1015">Disulfide bond</keyword>
<dbReference type="SUPFAM" id="SSF52833">
    <property type="entry name" value="Thioredoxin-like"/>
    <property type="match status" value="1"/>
</dbReference>
<comment type="caution">
    <text evidence="7">The sequence shown here is derived from an EMBL/GenBank/DDBJ whole genome shotgun (WGS) entry which is preliminary data.</text>
</comment>